<evidence type="ECO:0000313" key="3">
    <source>
        <dbReference type="Proteomes" id="UP000186002"/>
    </source>
</evidence>
<evidence type="ECO:0000259" key="1">
    <source>
        <dbReference type="Pfam" id="PF02661"/>
    </source>
</evidence>
<accession>A0A1M7H1P8</accession>
<feature type="domain" description="Fido" evidence="1">
    <location>
        <begin position="53"/>
        <end position="134"/>
    </location>
</feature>
<dbReference type="RefSeq" id="WP_073012673.1">
    <property type="nucleotide sequence ID" value="NZ_FRBW01000002.1"/>
</dbReference>
<proteinExistence type="predicted"/>
<keyword evidence="3" id="KW-1185">Reference proteome</keyword>
<dbReference type="InterPro" id="IPR003812">
    <property type="entry name" value="Fido"/>
</dbReference>
<dbReference type="GO" id="GO:0016301">
    <property type="term" value="F:kinase activity"/>
    <property type="evidence" value="ECO:0007669"/>
    <property type="project" value="InterPro"/>
</dbReference>
<protein>
    <submittedName>
        <fullName evidence="2">Prophage maintenance system killer protein</fullName>
    </submittedName>
</protein>
<sequence length="217" mass="23765">MPGKSSKKLIFAPKPNQQRINTILLARNTLSAFPTITAAIGQGNAVPAERFNWLEAKDLVLINRVHVEAVNGTFGIPNRSRLEAAVLRPQECHYEDGENDILTLAVHMMVGICELRPFSTANKVTAFSAGRTLLVANGYDFSTKLDSAKTPCGKIAMIDFLERAGTKPAVAGQFATWLRDFVRERPSVPGSKPNFKAEMVFPPETPKVSTREVLATL</sequence>
<dbReference type="PANTHER" id="PTHR39426">
    <property type="entry name" value="HOMOLOGY TO DEATH-ON-CURING PROTEIN OF PHAGE P1"/>
    <property type="match status" value="1"/>
</dbReference>
<dbReference type="InterPro" id="IPR053737">
    <property type="entry name" value="Type_II_TA_Toxin"/>
</dbReference>
<reference evidence="2 3" key="1">
    <citation type="submission" date="2016-11" db="EMBL/GenBank/DDBJ databases">
        <authorList>
            <person name="Jaros S."/>
            <person name="Januszkiewicz K."/>
            <person name="Wedrychowicz H."/>
        </authorList>
    </citation>
    <scope>NUCLEOTIDE SEQUENCE [LARGE SCALE GENOMIC DNA]</scope>
    <source>
        <strain evidence="2 3">DSM 22153</strain>
    </source>
</reference>
<dbReference type="Pfam" id="PF02661">
    <property type="entry name" value="Fic"/>
    <property type="match status" value="1"/>
</dbReference>
<gene>
    <name evidence="2" type="ORF">SAMN05444272_2081</name>
</gene>
<dbReference type="Gene3D" id="1.20.120.1870">
    <property type="entry name" value="Fic/DOC protein, Fido domain"/>
    <property type="match status" value="1"/>
</dbReference>
<name>A0A1M7H1P8_9HYPH</name>
<organism evidence="2 3">
    <name type="scientific">Roseibium suaedae</name>
    <dbReference type="NCBI Taxonomy" id="735517"/>
    <lineage>
        <taxon>Bacteria</taxon>
        <taxon>Pseudomonadati</taxon>
        <taxon>Pseudomonadota</taxon>
        <taxon>Alphaproteobacteria</taxon>
        <taxon>Hyphomicrobiales</taxon>
        <taxon>Stappiaceae</taxon>
        <taxon>Roseibium</taxon>
    </lineage>
</organism>
<dbReference type="EMBL" id="FRBW01000002">
    <property type="protein sequence ID" value="SHM22348.1"/>
    <property type="molecule type" value="Genomic_DNA"/>
</dbReference>
<dbReference type="InterPro" id="IPR006440">
    <property type="entry name" value="Doc"/>
</dbReference>
<dbReference type="OrthoDB" id="9802752at2"/>
<dbReference type="Proteomes" id="UP000186002">
    <property type="component" value="Unassembled WGS sequence"/>
</dbReference>
<evidence type="ECO:0000313" key="2">
    <source>
        <dbReference type="EMBL" id="SHM22348.1"/>
    </source>
</evidence>
<dbReference type="PANTHER" id="PTHR39426:SF1">
    <property type="entry name" value="HOMOLOGY TO DEATH-ON-CURING PROTEIN OF PHAGE P1"/>
    <property type="match status" value="1"/>
</dbReference>
<dbReference type="AlphaFoldDB" id="A0A1M7H1P8"/>